<keyword evidence="4 7" id="KW-1133">Transmembrane helix</keyword>
<dbReference type="InterPro" id="IPR051136">
    <property type="entry name" value="Intracellular_Lectin-GPT"/>
</dbReference>
<organism evidence="9 10">
    <name type="scientific">Debaryomyces fabryi</name>
    <dbReference type="NCBI Taxonomy" id="58627"/>
    <lineage>
        <taxon>Eukaryota</taxon>
        <taxon>Fungi</taxon>
        <taxon>Dikarya</taxon>
        <taxon>Ascomycota</taxon>
        <taxon>Saccharomycotina</taxon>
        <taxon>Pichiomycetes</taxon>
        <taxon>Debaryomycetaceae</taxon>
        <taxon>Debaryomyces</taxon>
    </lineage>
</organism>
<dbReference type="GO" id="GO:0030134">
    <property type="term" value="C:COPII-coated ER to Golgi transport vesicle"/>
    <property type="evidence" value="ECO:0007669"/>
    <property type="project" value="TreeGrafter"/>
</dbReference>
<sequence length="414" mass="47499">MAIIDTIQRSRPVQLGIVCFFLIAWYFLRGSSDSYTPEELNSLLQNKDESTVMIKKTELTTHGLKSPFIDQSTFKPKNWYLAGNTLIKNDAYIRLTSDRQHQVGSMFSNLPIQAESFEMELTFHMHSKSSNLFGDGFAMWIIDRKSDIGDVFGAQNYFNGMGIFVDTYKNGKRGHFPYVNLMLGDGHTGYNKDTDGYETRLAGCTATGLMNPASELTKARIVYIKDGYFSIDFNYKNKPEDWKNCVTLTDIKLPQVKYLGFTAETGDLSENVDIIENKMYALYKPDGSFIESVDELETLMQAQSDNEEELQQAVEEMKKGGRHRKIKKKSATRRKSLSRLKNSEKKIKERERKLRLEKYGDENATLFRRLLKGILYCLKLITYTLLIGGLIWIGNIIYRVQVQKKKLKVTGLLD</sequence>
<dbReference type="EMBL" id="LMYN01000152">
    <property type="protein sequence ID" value="KRZ99330.1"/>
    <property type="molecule type" value="Genomic_DNA"/>
</dbReference>
<keyword evidence="6" id="KW-0175">Coiled coil</keyword>
<dbReference type="AlphaFoldDB" id="A0A0V1PT57"/>
<dbReference type="GeneID" id="26841912"/>
<keyword evidence="10" id="KW-1185">Reference proteome</keyword>
<evidence type="ECO:0000256" key="4">
    <source>
        <dbReference type="ARBA" id="ARBA00022989"/>
    </source>
</evidence>
<feature type="coiled-coil region" evidence="6">
    <location>
        <begin position="293"/>
        <end position="357"/>
    </location>
</feature>
<evidence type="ECO:0000256" key="2">
    <source>
        <dbReference type="ARBA" id="ARBA00022692"/>
    </source>
</evidence>
<evidence type="ECO:0000256" key="6">
    <source>
        <dbReference type="SAM" id="Coils"/>
    </source>
</evidence>
<dbReference type="Pfam" id="PF03388">
    <property type="entry name" value="Lectin_leg-like"/>
    <property type="match status" value="1"/>
</dbReference>
<evidence type="ECO:0000256" key="7">
    <source>
        <dbReference type="SAM" id="Phobius"/>
    </source>
</evidence>
<dbReference type="InterPro" id="IPR005052">
    <property type="entry name" value="Lectin_leg"/>
</dbReference>
<dbReference type="InterPro" id="IPR013320">
    <property type="entry name" value="ConA-like_dom_sf"/>
</dbReference>
<dbReference type="OrthoDB" id="270293at2759"/>
<dbReference type="PANTHER" id="PTHR12223:SF45">
    <property type="entry name" value="RE50040P"/>
    <property type="match status" value="1"/>
</dbReference>
<evidence type="ECO:0000313" key="9">
    <source>
        <dbReference type="EMBL" id="KRZ99330.1"/>
    </source>
</evidence>
<dbReference type="CDD" id="cd07308">
    <property type="entry name" value="lectin_leg-like"/>
    <property type="match status" value="1"/>
</dbReference>
<proteinExistence type="predicted"/>
<keyword evidence="2 7" id="KW-0812">Transmembrane</keyword>
<dbReference type="PANTHER" id="PTHR12223">
    <property type="entry name" value="VESICULAR MANNOSE-BINDING LECTIN"/>
    <property type="match status" value="1"/>
</dbReference>
<dbReference type="GO" id="GO:0006888">
    <property type="term" value="P:endoplasmic reticulum to Golgi vesicle-mediated transport"/>
    <property type="evidence" value="ECO:0007669"/>
    <property type="project" value="TreeGrafter"/>
</dbReference>
<feature type="transmembrane region" description="Helical" evidence="7">
    <location>
        <begin position="373"/>
        <end position="398"/>
    </location>
</feature>
<feature type="domain" description="L-type lectin-like" evidence="8">
    <location>
        <begin position="56"/>
        <end position="282"/>
    </location>
</feature>
<comment type="subcellular location">
    <subcellularLocation>
        <location evidence="1">Membrane</location>
        <topology evidence="1">Single-pass type I membrane protein</topology>
    </subcellularLocation>
</comment>
<dbReference type="GO" id="GO:0005793">
    <property type="term" value="C:endoplasmic reticulum-Golgi intermediate compartment"/>
    <property type="evidence" value="ECO:0007669"/>
    <property type="project" value="TreeGrafter"/>
</dbReference>
<protein>
    <recommendedName>
        <fullName evidence="8">L-type lectin-like domain-containing protein</fullName>
    </recommendedName>
</protein>
<evidence type="ECO:0000313" key="10">
    <source>
        <dbReference type="Proteomes" id="UP000054251"/>
    </source>
</evidence>
<evidence type="ECO:0000256" key="3">
    <source>
        <dbReference type="ARBA" id="ARBA00022729"/>
    </source>
</evidence>
<dbReference type="RefSeq" id="XP_015465433.1">
    <property type="nucleotide sequence ID" value="XM_015613732.1"/>
</dbReference>
<evidence type="ECO:0000256" key="5">
    <source>
        <dbReference type="ARBA" id="ARBA00023136"/>
    </source>
</evidence>
<dbReference type="GO" id="GO:0000139">
    <property type="term" value="C:Golgi membrane"/>
    <property type="evidence" value="ECO:0007669"/>
    <property type="project" value="TreeGrafter"/>
</dbReference>
<feature type="transmembrane region" description="Helical" evidence="7">
    <location>
        <begin position="12"/>
        <end position="28"/>
    </location>
</feature>
<comment type="caution">
    <text evidence="9">The sequence shown here is derived from an EMBL/GenBank/DDBJ whole genome shotgun (WGS) entry which is preliminary data.</text>
</comment>
<dbReference type="PROSITE" id="PS51328">
    <property type="entry name" value="L_LECTIN_LIKE"/>
    <property type="match status" value="1"/>
</dbReference>
<dbReference type="Proteomes" id="UP000054251">
    <property type="component" value="Unassembled WGS sequence"/>
</dbReference>
<reference evidence="9 10" key="1">
    <citation type="submission" date="2015-11" db="EMBL/GenBank/DDBJ databases">
        <title>The genome of Debaryomyces fabryi.</title>
        <authorList>
            <person name="Tafer H."/>
            <person name="Lopandic K."/>
        </authorList>
    </citation>
    <scope>NUCLEOTIDE SEQUENCE [LARGE SCALE GENOMIC DNA]</scope>
    <source>
        <strain evidence="9 10">CBS 789</strain>
    </source>
</reference>
<gene>
    <name evidence="9" type="ORF">AC631_04903</name>
</gene>
<accession>A0A0V1PT57</accession>
<dbReference type="SUPFAM" id="SSF49899">
    <property type="entry name" value="Concanavalin A-like lectins/glucanases"/>
    <property type="match status" value="1"/>
</dbReference>
<dbReference type="GO" id="GO:0005789">
    <property type="term" value="C:endoplasmic reticulum membrane"/>
    <property type="evidence" value="ECO:0007669"/>
    <property type="project" value="TreeGrafter"/>
</dbReference>
<evidence type="ECO:0000256" key="1">
    <source>
        <dbReference type="ARBA" id="ARBA00004479"/>
    </source>
</evidence>
<dbReference type="GO" id="GO:0005537">
    <property type="term" value="F:D-mannose binding"/>
    <property type="evidence" value="ECO:0007669"/>
    <property type="project" value="TreeGrafter"/>
</dbReference>
<dbReference type="Gene3D" id="2.60.120.200">
    <property type="match status" value="1"/>
</dbReference>
<keyword evidence="5 7" id="KW-0472">Membrane</keyword>
<name>A0A0V1PT57_9ASCO</name>
<keyword evidence="3" id="KW-0732">Signal</keyword>
<evidence type="ECO:0000259" key="8">
    <source>
        <dbReference type="PROSITE" id="PS51328"/>
    </source>
</evidence>